<organism evidence="1 2">
    <name type="scientific">Sphingomonas rubra</name>
    <dbReference type="NCBI Taxonomy" id="634430"/>
    <lineage>
        <taxon>Bacteria</taxon>
        <taxon>Pseudomonadati</taxon>
        <taxon>Pseudomonadota</taxon>
        <taxon>Alphaproteobacteria</taxon>
        <taxon>Sphingomonadales</taxon>
        <taxon>Sphingomonadaceae</taxon>
        <taxon>Sphingomonas</taxon>
    </lineage>
</organism>
<dbReference type="EMBL" id="FOXP01000005">
    <property type="protein sequence ID" value="SFP66408.1"/>
    <property type="molecule type" value="Genomic_DNA"/>
</dbReference>
<dbReference type="AlphaFoldDB" id="A0A1I5S6K4"/>
<name>A0A1I5S6K4_9SPHN</name>
<evidence type="ECO:0000313" key="2">
    <source>
        <dbReference type="Proteomes" id="UP000199586"/>
    </source>
</evidence>
<reference evidence="1 2" key="1">
    <citation type="submission" date="2016-10" db="EMBL/GenBank/DDBJ databases">
        <authorList>
            <person name="de Groot N.N."/>
        </authorList>
    </citation>
    <scope>NUCLEOTIDE SEQUENCE [LARGE SCALE GENOMIC DNA]</scope>
    <source>
        <strain evidence="1 2">CGMCC 1.9113</strain>
    </source>
</reference>
<gene>
    <name evidence="1" type="ORF">SAMN04488241_1058</name>
</gene>
<keyword evidence="2" id="KW-1185">Reference proteome</keyword>
<accession>A0A1I5S6K4</accession>
<protein>
    <submittedName>
        <fullName evidence="1">Uncharacterized protein</fullName>
    </submittedName>
</protein>
<dbReference type="Proteomes" id="UP000199586">
    <property type="component" value="Unassembled WGS sequence"/>
</dbReference>
<proteinExistence type="predicted"/>
<evidence type="ECO:0000313" key="1">
    <source>
        <dbReference type="EMBL" id="SFP66408.1"/>
    </source>
</evidence>
<sequence>MKAKNACDAIASAAISVSHGLALCAVAMNAIRPTIDQKRIATTIAAHSSHMPVKRDWMVMGCEGGVAMTASDHLEGALSRDAA</sequence>